<evidence type="ECO:0000313" key="3">
    <source>
        <dbReference type="EMBL" id="BBY48050.1"/>
    </source>
</evidence>
<protein>
    <submittedName>
        <fullName evidence="3">Epoxide hydrolase</fullName>
    </submittedName>
</protein>
<sequence length="301" mass="32646">MLLAVAVLAGCSGRTGDEEGAHCGAIPEGFTSREVDVGGATVHAVVGGDGPAVMLLHGFPETWYTWRDVMTTLGRSHRVIAPDLPGVGCSSLAGRYDADSMARAMHEVVASEGRDRVAVLGHDTGGWVAYSYARQYRDEVSHLILSGATIPGFGLEELLDFREPGRGLPHLAFFQQDIVPETLIGGREREYFTRFITSDVMRRSGVIDEYVEAYRRPGRLTAALAQYRAIYLDASNNRADAGELLDMPTMALAGVGEVALSADALRRVARNVDEHAVEGAGHYVQEERPVEMATVIARFIR</sequence>
<dbReference type="PRINTS" id="PR00412">
    <property type="entry name" value="EPOXHYDRLASE"/>
</dbReference>
<reference evidence="3 4" key="1">
    <citation type="journal article" date="2019" name="Emerg. Microbes Infect.">
        <title>Comprehensive subspecies identification of 175 nontuberculous mycobacteria species based on 7547 genomic profiles.</title>
        <authorList>
            <person name="Matsumoto Y."/>
            <person name="Kinjo T."/>
            <person name="Motooka D."/>
            <person name="Nabeya D."/>
            <person name="Jung N."/>
            <person name="Uechi K."/>
            <person name="Horii T."/>
            <person name="Iida T."/>
            <person name="Fujita J."/>
            <person name="Nakamura S."/>
        </authorList>
    </citation>
    <scope>NUCLEOTIDE SEQUENCE [LARGE SCALE GENOMIC DNA]</scope>
    <source>
        <strain evidence="3 4">JCM 18538</strain>
    </source>
</reference>
<dbReference type="PRINTS" id="PR00111">
    <property type="entry name" value="ABHYDROLASE"/>
</dbReference>
<dbReference type="AlphaFoldDB" id="A0A7I7RV28"/>
<dbReference type="InterPro" id="IPR000073">
    <property type="entry name" value="AB_hydrolase_1"/>
</dbReference>
<evidence type="ECO:0000259" key="2">
    <source>
        <dbReference type="Pfam" id="PF00561"/>
    </source>
</evidence>
<accession>A0A7I7RV28</accession>
<gene>
    <name evidence="3" type="ORF">MARA_15180</name>
</gene>
<dbReference type="Gene3D" id="3.40.50.1820">
    <property type="entry name" value="alpha/beta hydrolase"/>
    <property type="match status" value="1"/>
</dbReference>
<dbReference type="InterPro" id="IPR000639">
    <property type="entry name" value="Epox_hydrolase-like"/>
</dbReference>
<dbReference type="PANTHER" id="PTHR43329">
    <property type="entry name" value="EPOXIDE HYDROLASE"/>
    <property type="match status" value="1"/>
</dbReference>
<feature type="domain" description="AB hydrolase-1" evidence="2">
    <location>
        <begin position="51"/>
        <end position="162"/>
    </location>
</feature>
<proteinExistence type="predicted"/>
<keyword evidence="4" id="KW-1185">Reference proteome</keyword>
<evidence type="ECO:0000313" key="4">
    <source>
        <dbReference type="Proteomes" id="UP000467428"/>
    </source>
</evidence>
<dbReference type="KEGG" id="marz:MARA_15180"/>
<evidence type="ECO:0000256" key="1">
    <source>
        <dbReference type="ARBA" id="ARBA00022801"/>
    </source>
</evidence>
<dbReference type="Proteomes" id="UP000467428">
    <property type="component" value="Chromosome"/>
</dbReference>
<dbReference type="EMBL" id="AP022593">
    <property type="protein sequence ID" value="BBY48050.1"/>
    <property type="molecule type" value="Genomic_DNA"/>
</dbReference>
<keyword evidence="1 3" id="KW-0378">Hydrolase</keyword>
<dbReference type="GO" id="GO:0016787">
    <property type="term" value="F:hydrolase activity"/>
    <property type="evidence" value="ECO:0007669"/>
    <property type="project" value="UniProtKB-KW"/>
</dbReference>
<organism evidence="3 4">
    <name type="scientific">Mycolicibacterium arabiense</name>
    <dbReference type="NCBI Taxonomy" id="1286181"/>
    <lineage>
        <taxon>Bacteria</taxon>
        <taxon>Bacillati</taxon>
        <taxon>Actinomycetota</taxon>
        <taxon>Actinomycetes</taxon>
        <taxon>Mycobacteriales</taxon>
        <taxon>Mycobacteriaceae</taxon>
        <taxon>Mycolicibacterium</taxon>
    </lineage>
</organism>
<dbReference type="InterPro" id="IPR029058">
    <property type="entry name" value="AB_hydrolase_fold"/>
</dbReference>
<dbReference type="SUPFAM" id="SSF53474">
    <property type="entry name" value="alpha/beta-Hydrolases"/>
    <property type="match status" value="1"/>
</dbReference>
<name>A0A7I7RV28_9MYCO</name>
<geneLocation type="plasmid" evidence="4">
    <name>pjcm18538 dna</name>
</geneLocation>
<dbReference type="Pfam" id="PF00561">
    <property type="entry name" value="Abhydrolase_1"/>
    <property type="match status" value="1"/>
</dbReference>